<protein>
    <submittedName>
        <fullName evidence="7">RNA polymerase sigma-70 factor, ECF subfamily</fullName>
    </submittedName>
</protein>
<sequence>MKTLTLKEYKYTFDSLYTSLCLFANKYVENLETSQDLVQDVFIKIWEEKTAFKNDKAIKSYLYTAVKNQSLDYLKSAYVRTTYSLDGEDISKWETDQFFYSEVLISDTNHLLEKAITALPEKCAEIIRLSMKGMSNPEIAEELKISINTIKLQKKIAYKRLRPLLKDYFLLFAFIAELKQ</sequence>
<dbReference type="InterPro" id="IPR014327">
    <property type="entry name" value="RNA_pol_sigma70_bacteroid"/>
</dbReference>
<dbReference type="OrthoDB" id="1100095at2"/>
<dbReference type="Pfam" id="PF04542">
    <property type="entry name" value="Sigma70_r2"/>
    <property type="match status" value="1"/>
</dbReference>
<dbReference type="Gene3D" id="1.10.1740.10">
    <property type="match status" value="1"/>
</dbReference>
<keyword evidence="4" id="KW-0804">Transcription</keyword>
<dbReference type="GO" id="GO:0006352">
    <property type="term" value="P:DNA-templated transcription initiation"/>
    <property type="evidence" value="ECO:0007669"/>
    <property type="project" value="InterPro"/>
</dbReference>
<reference evidence="8" key="1">
    <citation type="submission" date="2016-10" db="EMBL/GenBank/DDBJ databases">
        <authorList>
            <person name="Varghese N."/>
            <person name="Submissions S."/>
        </authorList>
    </citation>
    <scope>NUCLEOTIDE SEQUENCE [LARGE SCALE GENOMIC DNA]</scope>
    <source>
        <strain evidence="8">CGMCC 1.10370</strain>
    </source>
</reference>
<dbReference type="InterPro" id="IPR014284">
    <property type="entry name" value="RNA_pol_sigma-70_dom"/>
</dbReference>
<dbReference type="SUPFAM" id="SSF88946">
    <property type="entry name" value="Sigma2 domain of RNA polymerase sigma factors"/>
    <property type="match status" value="1"/>
</dbReference>
<dbReference type="NCBIfam" id="TIGR02937">
    <property type="entry name" value="sigma70-ECF"/>
    <property type="match status" value="1"/>
</dbReference>
<keyword evidence="8" id="KW-1185">Reference proteome</keyword>
<dbReference type="GO" id="GO:0016987">
    <property type="term" value="F:sigma factor activity"/>
    <property type="evidence" value="ECO:0007669"/>
    <property type="project" value="UniProtKB-KW"/>
</dbReference>
<accession>A0A1I1XKT5</accession>
<dbReference type="InterPro" id="IPR036388">
    <property type="entry name" value="WH-like_DNA-bd_sf"/>
</dbReference>
<dbReference type="GO" id="GO:0003677">
    <property type="term" value="F:DNA binding"/>
    <property type="evidence" value="ECO:0007669"/>
    <property type="project" value="InterPro"/>
</dbReference>
<dbReference type="Proteomes" id="UP000199672">
    <property type="component" value="Unassembled WGS sequence"/>
</dbReference>
<comment type="similarity">
    <text evidence="1">Belongs to the sigma-70 factor family. ECF subfamily.</text>
</comment>
<evidence type="ECO:0000256" key="2">
    <source>
        <dbReference type="ARBA" id="ARBA00023015"/>
    </source>
</evidence>
<dbReference type="PANTHER" id="PTHR43133:SF46">
    <property type="entry name" value="RNA POLYMERASE SIGMA-70 FACTOR ECF SUBFAMILY"/>
    <property type="match status" value="1"/>
</dbReference>
<dbReference type="AlphaFoldDB" id="A0A1I1XKT5"/>
<dbReference type="InterPro" id="IPR013324">
    <property type="entry name" value="RNA_pol_sigma_r3/r4-like"/>
</dbReference>
<evidence type="ECO:0000313" key="8">
    <source>
        <dbReference type="Proteomes" id="UP000199672"/>
    </source>
</evidence>
<organism evidence="7 8">
    <name type="scientific">Flavobacterium phragmitis</name>
    <dbReference type="NCBI Taxonomy" id="739143"/>
    <lineage>
        <taxon>Bacteria</taxon>
        <taxon>Pseudomonadati</taxon>
        <taxon>Bacteroidota</taxon>
        <taxon>Flavobacteriia</taxon>
        <taxon>Flavobacteriales</taxon>
        <taxon>Flavobacteriaceae</taxon>
        <taxon>Flavobacterium</taxon>
    </lineage>
</organism>
<dbReference type="SUPFAM" id="SSF88659">
    <property type="entry name" value="Sigma3 and sigma4 domains of RNA polymerase sigma factors"/>
    <property type="match status" value="1"/>
</dbReference>
<dbReference type="InterPro" id="IPR007627">
    <property type="entry name" value="RNA_pol_sigma70_r2"/>
</dbReference>
<dbReference type="EMBL" id="FOMH01000020">
    <property type="protein sequence ID" value="SFE08019.1"/>
    <property type="molecule type" value="Genomic_DNA"/>
</dbReference>
<evidence type="ECO:0000256" key="1">
    <source>
        <dbReference type="ARBA" id="ARBA00010641"/>
    </source>
</evidence>
<dbReference type="InterPro" id="IPR013249">
    <property type="entry name" value="RNA_pol_sigma70_r4_t2"/>
</dbReference>
<evidence type="ECO:0000313" key="7">
    <source>
        <dbReference type="EMBL" id="SFE08019.1"/>
    </source>
</evidence>
<feature type="domain" description="RNA polymerase sigma factor 70 region 4 type 2" evidence="6">
    <location>
        <begin position="111"/>
        <end position="160"/>
    </location>
</feature>
<evidence type="ECO:0000256" key="4">
    <source>
        <dbReference type="ARBA" id="ARBA00023163"/>
    </source>
</evidence>
<evidence type="ECO:0000256" key="3">
    <source>
        <dbReference type="ARBA" id="ARBA00023082"/>
    </source>
</evidence>
<dbReference type="PRINTS" id="PR00038">
    <property type="entry name" value="HTHLUXR"/>
</dbReference>
<feature type="domain" description="RNA polymerase sigma-70 region 2" evidence="5">
    <location>
        <begin position="18"/>
        <end position="76"/>
    </location>
</feature>
<gene>
    <name evidence="7" type="ORF">SAMN05216297_12011</name>
</gene>
<evidence type="ECO:0000259" key="5">
    <source>
        <dbReference type="Pfam" id="PF04542"/>
    </source>
</evidence>
<dbReference type="InterPro" id="IPR039425">
    <property type="entry name" value="RNA_pol_sigma-70-like"/>
</dbReference>
<keyword evidence="3" id="KW-0731">Sigma factor</keyword>
<dbReference type="STRING" id="739143.SAMN05216297_12011"/>
<dbReference type="PANTHER" id="PTHR43133">
    <property type="entry name" value="RNA POLYMERASE ECF-TYPE SIGMA FACTO"/>
    <property type="match status" value="1"/>
</dbReference>
<dbReference type="InterPro" id="IPR000792">
    <property type="entry name" value="Tscrpt_reg_LuxR_C"/>
</dbReference>
<proteinExistence type="inferred from homology"/>
<dbReference type="RefSeq" id="WP_091499079.1">
    <property type="nucleotide sequence ID" value="NZ_FOMH01000020.1"/>
</dbReference>
<name>A0A1I1XKT5_9FLAO</name>
<dbReference type="Pfam" id="PF08281">
    <property type="entry name" value="Sigma70_r4_2"/>
    <property type="match status" value="1"/>
</dbReference>
<keyword evidence="2" id="KW-0805">Transcription regulation</keyword>
<dbReference type="NCBIfam" id="TIGR02985">
    <property type="entry name" value="Sig70_bacteroi1"/>
    <property type="match status" value="1"/>
</dbReference>
<dbReference type="InterPro" id="IPR013325">
    <property type="entry name" value="RNA_pol_sigma_r2"/>
</dbReference>
<evidence type="ECO:0000259" key="6">
    <source>
        <dbReference type="Pfam" id="PF08281"/>
    </source>
</evidence>
<dbReference type="Gene3D" id="1.10.10.10">
    <property type="entry name" value="Winged helix-like DNA-binding domain superfamily/Winged helix DNA-binding domain"/>
    <property type="match status" value="1"/>
</dbReference>